<dbReference type="SUPFAM" id="SSF51395">
    <property type="entry name" value="FMN-linked oxidoreductases"/>
    <property type="match status" value="1"/>
</dbReference>
<sequence length="342" mass="38291">MRTLFDKTSINKVQLKNRFIRSATTEHLADEAGFLTDRISNLYEDLAKGGVGLIITSLAYITENSKATNGQIGLYSDELIQEYEKLTSTIHKYGSKIFVQLAFVTLNGEFLTPMNVTADDIQSIVTAFGDAAARAKKAGFDGIQIHAAHGFLFSQFLSPYFNKRIDEYNGSIDNRARIIFDSYKAIRDKVGPDYPVIIKINSEDFINEGLSFDECKQVCTKLEEIGMDAIEISGGTLISPPNLGTSRKISKNEEAYFKKYAEEIAKDINVPVILVGGNRDFESISNILNQTDIEYFSLARPLLCESNLINRWKEGDFKPAKCLSCNKCLESTEDVTRCVFNR</sequence>
<dbReference type="CDD" id="cd02803">
    <property type="entry name" value="OYE_like_FMN_family"/>
    <property type="match status" value="1"/>
</dbReference>
<dbReference type="AlphaFoldDB" id="M1N0B5"/>
<dbReference type="EMBL" id="CP004121">
    <property type="protein sequence ID" value="AGF57022.1"/>
    <property type="molecule type" value="Genomic_DNA"/>
</dbReference>
<keyword evidence="1" id="KW-0285">Flavoprotein</keyword>
<keyword evidence="5" id="KW-1185">Reference proteome</keyword>
<dbReference type="Gene3D" id="3.20.20.70">
    <property type="entry name" value="Aldolase class I"/>
    <property type="match status" value="1"/>
</dbReference>
<dbReference type="GO" id="GO:0016491">
    <property type="term" value="F:oxidoreductase activity"/>
    <property type="evidence" value="ECO:0007669"/>
    <property type="project" value="UniProtKB-KW"/>
</dbReference>
<name>M1N0B5_9CLOT</name>
<proteinExistence type="predicted"/>
<evidence type="ECO:0000256" key="1">
    <source>
        <dbReference type="ARBA" id="ARBA00022630"/>
    </source>
</evidence>
<dbReference type="Proteomes" id="UP000011728">
    <property type="component" value="Chromosome"/>
</dbReference>
<feature type="domain" description="NADH:flavin oxidoreductase/NADH oxidase N-terminal" evidence="3">
    <location>
        <begin position="113"/>
        <end position="315"/>
    </location>
</feature>
<evidence type="ECO:0000313" key="5">
    <source>
        <dbReference type="Proteomes" id="UP000011728"/>
    </source>
</evidence>
<accession>M1N0B5</accession>
<evidence type="ECO:0000313" key="4">
    <source>
        <dbReference type="EMBL" id="AGF57022.1"/>
    </source>
</evidence>
<dbReference type="KEGG" id="csr:Cspa_c32610"/>
<dbReference type="PANTHER" id="PTHR43656">
    <property type="entry name" value="BINDING OXIDOREDUCTASE, PUTATIVE (AFU_ORTHOLOGUE AFUA_2G08260)-RELATED"/>
    <property type="match status" value="1"/>
</dbReference>
<dbReference type="GO" id="GO:0010181">
    <property type="term" value="F:FMN binding"/>
    <property type="evidence" value="ECO:0007669"/>
    <property type="project" value="InterPro"/>
</dbReference>
<dbReference type="Pfam" id="PF00724">
    <property type="entry name" value="Oxidored_FMN"/>
    <property type="match status" value="2"/>
</dbReference>
<dbReference type="PATRIC" id="fig|931276.5.peg.3284"/>
<gene>
    <name evidence="4" type="primary">nADH1</name>
    <name evidence="4" type="ORF">Cspa_c32610</name>
</gene>
<evidence type="ECO:0000259" key="3">
    <source>
        <dbReference type="Pfam" id="PF00724"/>
    </source>
</evidence>
<evidence type="ECO:0000256" key="2">
    <source>
        <dbReference type="ARBA" id="ARBA00023002"/>
    </source>
</evidence>
<dbReference type="RefSeq" id="WP_015393340.1">
    <property type="nucleotide sequence ID" value="NC_020291.1"/>
</dbReference>
<organism evidence="4 5">
    <name type="scientific">Clostridium saccharoperbutylacetonicum N1-4(HMT)</name>
    <dbReference type="NCBI Taxonomy" id="931276"/>
    <lineage>
        <taxon>Bacteria</taxon>
        <taxon>Bacillati</taxon>
        <taxon>Bacillota</taxon>
        <taxon>Clostridia</taxon>
        <taxon>Eubacteriales</taxon>
        <taxon>Clostridiaceae</taxon>
        <taxon>Clostridium</taxon>
    </lineage>
</organism>
<dbReference type="HOGENOM" id="CLU_012153_2_3_9"/>
<dbReference type="InterPro" id="IPR051799">
    <property type="entry name" value="NADH_flavin_oxidoreductase"/>
</dbReference>
<keyword evidence="2" id="KW-0560">Oxidoreductase</keyword>
<protein>
    <submittedName>
        <fullName evidence="4">Flavin oxidoreductase NADH</fullName>
    </submittedName>
</protein>
<dbReference type="OrthoDB" id="9772736at2"/>
<reference evidence="4 5" key="1">
    <citation type="submission" date="2013-02" db="EMBL/GenBank/DDBJ databases">
        <title>Genome sequence of Clostridium saccharoperbutylacetonicum N1-4(HMT).</title>
        <authorList>
            <person name="Poehlein A."/>
            <person name="Daniel R."/>
        </authorList>
    </citation>
    <scope>NUCLEOTIDE SEQUENCE [LARGE SCALE GENOMIC DNA]</scope>
    <source>
        <strain evidence="5">N1-4(HMT)</strain>
    </source>
</reference>
<dbReference type="InterPro" id="IPR013785">
    <property type="entry name" value="Aldolase_TIM"/>
</dbReference>
<feature type="domain" description="NADH:flavin oxidoreductase/NADH oxidase N-terminal" evidence="3">
    <location>
        <begin position="4"/>
        <end position="102"/>
    </location>
</feature>
<dbReference type="InterPro" id="IPR001155">
    <property type="entry name" value="OxRdtase_FMN_N"/>
</dbReference>
<dbReference type="PANTHER" id="PTHR43656:SF2">
    <property type="entry name" value="BINDING OXIDOREDUCTASE, PUTATIVE (AFU_ORTHOLOGUE AFUA_2G08260)-RELATED"/>
    <property type="match status" value="1"/>
</dbReference>
<dbReference type="eggNOG" id="COG1902">
    <property type="taxonomic scope" value="Bacteria"/>
</dbReference>